<feature type="domain" description="HTH araC/xylS-type" evidence="4">
    <location>
        <begin position="194"/>
        <end position="292"/>
    </location>
</feature>
<dbReference type="PANTHER" id="PTHR43280">
    <property type="entry name" value="ARAC-FAMILY TRANSCRIPTIONAL REGULATOR"/>
    <property type="match status" value="1"/>
</dbReference>
<dbReference type="PROSITE" id="PS00041">
    <property type="entry name" value="HTH_ARAC_FAMILY_1"/>
    <property type="match status" value="1"/>
</dbReference>
<dbReference type="PROSITE" id="PS01124">
    <property type="entry name" value="HTH_ARAC_FAMILY_2"/>
    <property type="match status" value="1"/>
</dbReference>
<evidence type="ECO:0000259" key="4">
    <source>
        <dbReference type="PROSITE" id="PS01124"/>
    </source>
</evidence>
<evidence type="ECO:0000256" key="1">
    <source>
        <dbReference type="ARBA" id="ARBA00023015"/>
    </source>
</evidence>
<dbReference type="EMBL" id="LNTY01000034">
    <property type="protein sequence ID" value="KXF81293.1"/>
    <property type="molecule type" value="Genomic_DNA"/>
</dbReference>
<dbReference type="Gene3D" id="1.10.10.60">
    <property type="entry name" value="Homeodomain-like"/>
    <property type="match status" value="2"/>
</dbReference>
<dbReference type="InterPro" id="IPR009057">
    <property type="entry name" value="Homeodomain-like_sf"/>
</dbReference>
<dbReference type="GO" id="GO:0043565">
    <property type="term" value="F:sequence-specific DNA binding"/>
    <property type="evidence" value="ECO:0007669"/>
    <property type="project" value="InterPro"/>
</dbReference>
<gene>
    <name evidence="5" type="ORF">ATN88_00640</name>
</gene>
<evidence type="ECO:0000313" key="5">
    <source>
        <dbReference type="EMBL" id="KXF81293.1"/>
    </source>
</evidence>
<dbReference type="OrthoDB" id="9816011at2"/>
<keyword evidence="6" id="KW-1185">Reference proteome</keyword>
<accession>A0A135I766</accession>
<evidence type="ECO:0000256" key="3">
    <source>
        <dbReference type="ARBA" id="ARBA00023163"/>
    </source>
</evidence>
<keyword evidence="2" id="KW-0238">DNA-binding</keyword>
<dbReference type="InterPro" id="IPR018062">
    <property type="entry name" value="HTH_AraC-typ_CS"/>
</dbReference>
<dbReference type="AlphaFoldDB" id="A0A135I766"/>
<sequence length="294" mass="33500">MKPLMEPIDKNVSPNWHFADYHCDHSKDAVHCNWHYHSDIELVLYIDPHGVSAGKLIMDDYVGDVSDNTAYLIGSGIPHMLTGSSSATKEKASSSHIMWLDQDWLHRVIETVPALATVNELLLGAHKGLKLSPSTAKRLHRLMEGACHLKPSVQFMRVIEILLLLSEDKQAQSLTSRPYCLYVAKDTPILDKLEKAQQFIAEHYNQPITVQDMCQHLHMSESSVYRLFERHFANSFSEHLKRYRLGKACELLIRSNIPVSVVSERVGFTNLSNFNRQFKTAKNMTPTAFRQLFA</sequence>
<dbReference type="RefSeq" id="WP_067415899.1">
    <property type="nucleotide sequence ID" value="NZ_LNTY01000034.1"/>
</dbReference>
<dbReference type="SUPFAM" id="SSF46689">
    <property type="entry name" value="Homeodomain-like"/>
    <property type="match status" value="2"/>
</dbReference>
<evidence type="ECO:0000313" key="6">
    <source>
        <dbReference type="Proteomes" id="UP000070529"/>
    </source>
</evidence>
<dbReference type="Proteomes" id="UP000070529">
    <property type="component" value="Unassembled WGS sequence"/>
</dbReference>
<dbReference type="SMART" id="SM00342">
    <property type="entry name" value="HTH_ARAC"/>
    <property type="match status" value="1"/>
</dbReference>
<dbReference type="PANTHER" id="PTHR43280:SF27">
    <property type="entry name" value="TRANSCRIPTIONAL REGULATOR MTLR"/>
    <property type="match status" value="1"/>
</dbReference>
<name>A0A135I766_9GAMM</name>
<evidence type="ECO:0000256" key="2">
    <source>
        <dbReference type="ARBA" id="ARBA00023125"/>
    </source>
</evidence>
<comment type="caution">
    <text evidence="5">The sequence shown here is derived from an EMBL/GenBank/DDBJ whole genome shotgun (WGS) entry which is preliminary data.</text>
</comment>
<keyword evidence="3" id="KW-0804">Transcription</keyword>
<protein>
    <submittedName>
        <fullName evidence="5">AraC family transcriptional regulator</fullName>
    </submittedName>
</protein>
<dbReference type="InterPro" id="IPR018060">
    <property type="entry name" value="HTH_AraC"/>
</dbReference>
<reference evidence="5 6" key="1">
    <citation type="submission" date="2015-11" db="EMBL/GenBank/DDBJ databases">
        <title>Genomic Taxonomy of the Vibrionaceae.</title>
        <authorList>
            <person name="Gomez-Gil B."/>
            <person name="Enciso-Ibarra J."/>
        </authorList>
    </citation>
    <scope>NUCLEOTIDE SEQUENCE [LARGE SCALE GENOMIC DNA]</scope>
    <source>
        <strain evidence="5 6">CAIM 912</strain>
    </source>
</reference>
<organism evidence="5 6">
    <name type="scientific">Enterovibrio coralii</name>
    <dbReference type="NCBI Taxonomy" id="294935"/>
    <lineage>
        <taxon>Bacteria</taxon>
        <taxon>Pseudomonadati</taxon>
        <taxon>Pseudomonadota</taxon>
        <taxon>Gammaproteobacteria</taxon>
        <taxon>Vibrionales</taxon>
        <taxon>Vibrionaceae</taxon>
        <taxon>Enterovibrio</taxon>
    </lineage>
</organism>
<proteinExistence type="predicted"/>
<dbReference type="STRING" id="294935.ATN88_00640"/>
<dbReference type="Pfam" id="PF12833">
    <property type="entry name" value="HTH_18"/>
    <property type="match status" value="1"/>
</dbReference>
<dbReference type="GO" id="GO:0003700">
    <property type="term" value="F:DNA-binding transcription factor activity"/>
    <property type="evidence" value="ECO:0007669"/>
    <property type="project" value="InterPro"/>
</dbReference>
<keyword evidence="1" id="KW-0805">Transcription regulation</keyword>